<evidence type="ECO:0008006" key="3">
    <source>
        <dbReference type="Google" id="ProtNLM"/>
    </source>
</evidence>
<dbReference type="Proteomes" id="UP000224854">
    <property type="component" value="Unassembled WGS sequence"/>
</dbReference>
<dbReference type="EMBL" id="NJEU01000026">
    <property type="protein sequence ID" value="PHH83139.1"/>
    <property type="molecule type" value="Genomic_DNA"/>
</dbReference>
<evidence type="ECO:0000313" key="2">
    <source>
        <dbReference type="Proteomes" id="UP000224854"/>
    </source>
</evidence>
<reference evidence="1 2" key="1">
    <citation type="submission" date="2017-06" db="EMBL/GenBank/DDBJ databases">
        <title>Ant-infecting Ophiocordyceps genomes reveal a high diversity of potential behavioral manipulation genes and a possible major role for enterotoxins.</title>
        <authorList>
            <person name="De Bekker C."/>
            <person name="Evans H.C."/>
            <person name="Brachmann A."/>
            <person name="Hughes D.P."/>
        </authorList>
    </citation>
    <scope>NUCLEOTIDE SEQUENCE [LARGE SCALE GENOMIC DNA]</scope>
    <source>
        <strain evidence="1 2">1348a</strain>
    </source>
</reference>
<gene>
    <name evidence="1" type="ORF">CDD82_3432</name>
</gene>
<name>A0A2C5Y5I7_9HYPO</name>
<proteinExistence type="predicted"/>
<dbReference type="AlphaFoldDB" id="A0A2C5Y5I7"/>
<keyword evidence="2" id="KW-1185">Reference proteome</keyword>
<comment type="caution">
    <text evidence="1">The sequence shown here is derived from an EMBL/GenBank/DDBJ whole genome shotgun (WGS) entry which is preliminary data.</text>
</comment>
<protein>
    <recommendedName>
        <fullName evidence="3">Ureidoglycolate hydrolase</fullName>
    </recommendedName>
</protein>
<dbReference type="InterPro" id="IPR009097">
    <property type="entry name" value="Cyclic_Pdiesterase"/>
</dbReference>
<dbReference type="OrthoDB" id="2967263at2759"/>
<organism evidence="1 2">
    <name type="scientific">Ophiocordyceps australis</name>
    <dbReference type="NCBI Taxonomy" id="1399860"/>
    <lineage>
        <taxon>Eukaryota</taxon>
        <taxon>Fungi</taxon>
        <taxon>Dikarya</taxon>
        <taxon>Ascomycota</taxon>
        <taxon>Pezizomycotina</taxon>
        <taxon>Sordariomycetes</taxon>
        <taxon>Hypocreomycetidae</taxon>
        <taxon>Hypocreales</taxon>
        <taxon>Ophiocordycipitaceae</taxon>
        <taxon>Ophiocordyceps</taxon>
    </lineage>
</organism>
<accession>A0A2C5Y5I7</accession>
<sequence length="322" mass="36735">MAARNAKDARNRIEDLSGLILQPGENPYAAFIGACNNTCHEIQHLYDAHRTRRNKQQRELFQSPNFDGLKIDQHLLLLERPSIQPGFRDDRHCLTFWARPPNHLLALAARIQDMLAQAAPNVWLMPTHRMHLTTLEVDFCKTPQEIASLVSALRPALPTLSSYTHSHRARLVKPLISYDLSAFALSFLPASHEPLLSPLADGLDAEQGVIQGDSYTYHHLRRDMFDQVRSAHVDITSRYQVPSAHITLGRYLDQSDHDSTEKRQKWIDTIDRINSWLQTEIWDKLDAQFIGEWVVGHEKGLDVRCGTLWYGGGRTIMMGEGF</sequence>
<dbReference type="SUPFAM" id="SSF55144">
    <property type="entry name" value="LigT-like"/>
    <property type="match status" value="1"/>
</dbReference>
<evidence type="ECO:0000313" key="1">
    <source>
        <dbReference type="EMBL" id="PHH83139.1"/>
    </source>
</evidence>